<dbReference type="AlphaFoldDB" id="A0A2K8P769"/>
<feature type="transmembrane region" description="Helical" evidence="1">
    <location>
        <begin position="12"/>
        <end position="43"/>
    </location>
</feature>
<proteinExistence type="predicted"/>
<keyword evidence="1" id="KW-0812">Transmembrane</keyword>
<keyword evidence="1" id="KW-1133">Transmembrane helix</keyword>
<keyword evidence="3" id="KW-1185">Reference proteome</keyword>
<dbReference type="EMBL" id="CP024969">
    <property type="protein sequence ID" value="ATZ21455.1"/>
    <property type="molecule type" value="Genomic_DNA"/>
</dbReference>
<evidence type="ECO:0000256" key="1">
    <source>
        <dbReference type="SAM" id="Phobius"/>
    </source>
</evidence>
<accession>A0A2K8P769</accession>
<name>A0A2K8P769_9MOLU</name>
<feature type="transmembrane region" description="Helical" evidence="1">
    <location>
        <begin position="55"/>
        <end position="82"/>
    </location>
</feature>
<dbReference type="Proteomes" id="UP000232223">
    <property type="component" value="Chromosome"/>
</dbReference>
<dbReference type="RefSeq" id="WP_100679402.1">
    <property type="nucleotide sequence ID" value="NZ_CP024969.1"/>
</dbReference>
<reference evidence="2 3" key="1">
    <citation type="submission" date="2017-11" db="EMBL/GenBank/DDBJ databases">
        <title>Genome sequence of Mesoplasma tabanidae BARC 857 (ATCC 49584).</title>
        <authorList>
            <person name="Lo W.-S."/>
            <person name="Kuo C.-H."/>
        </authorList>
    </citation>
    <scope>NUCLEOTIDE SEQUENCE [LARGE SCALE GENOMIC DNA]</scope>
    <source>
        <strain evidence="2 3">BARC 857</strain>
    </source>
</reference>
<feature type="transmembrane region" description="Helical" evidence="1">
    <location>
        <begin position="122"/>
        <end position="141"/>
    </location>
</feature>
<sequence length="160" mass="19265">MNKLISNNFFKILVLYFTVSFFLPQLGFLVPLIVVSSLFYSIFKVFKEIKIKPKFIGIFFILFFLWTLFIFFFAIIISFILLKNNSILLNFKLSLIIFCSLIITFNFKPFINITTLNEENNFSLYVFLHQLLKTLIYWCFWEKLIVLKKIIWYRQDISSI</sequence>
<dbReference type="KEGG" id="mtab:MTABA_v1c02520"/>
<evidence type="ECO:0000313" key="2">
    <source>
        <dbReference type="EMBL" id="ATZ21455.1"/>
    </source>
</evidence>
<keyword evidence="1" id="KW-0472">Membrane</keyword>
<protein>
    <submittedName>
        <fullName evidence="2">Uncharacterized protein</fullName>
    </submittedName>
</protein>
<feature type="transmembrane region" description="Helical" evidence="1">
    <location>
        <begin position="89"/>
        <end position="107"/>
    </location>
</feature>
<evidence type="ECO:0000313" key="3">
    <source>
        <dbReference type="Proteomes" id="UP000232223"/>
    </source>
</evidence>
<organism evidence="2 3">
    <name type="scientific">Mesoplasma tabanidae</name>
    <dbReference type="NCBI Taxonomy" id="219745"/>
    <lineage>
        <taxon>Bacteria</taxon>
        <taxon>Bacillati</taxon>
        <taxon>Mycoplasmatota</taxon>
        <taxon>Mollicutes</taxon>
        <taxon>Entomoplasmatales</taxon>
        <taxon>Entomoplasmataceae</taxon>
        <taxon>Mesoplasma</taxon>
    </lineage>
</organism>
<gene>
    <name evidence="2" type="ORF">MTABA_v1c02520</name>
</gene>